<sequence length="99" mass="11498">MALCILRVLFSLMCVPVCRQLSPVEPGTDSLKNRKHFGEDRCTRNTKEMQLCLILNKCPIIERQQLGIHGLLPPCFISQDIQLLRVLKNYDMKRDDLDR</sequence>
<evidence type="ECO:0000313" key="3">
    <source>
        <dbReference type="Proteomes" id="UP000261520"/>
    </source>
</evidence>
<dbReference type="Gene3D" id="1.20.1370.30">
    <property type="match status" value="1"/>
</dbReference>
<organism evidence="2 3">
    <name type="scientific">Periophthalmus magnuspinnatus</name>
    <dbReference type="NCBI Taxonomy" id="409849"/>
    <lineage>
        <taxon>Eukaryota</taxon>
        <taxon>Metazoa</taxon>
        <taxon>Chordata</taxon>
        <taxon>Craniata</taxon>
        <taxon>Vertebrata</taxon>
        <taxon>Euteleostomi</taxon>
        <taxon>Actinopterygii</taxon>
        <taxon>Neopterygii</taxon>
        <taxon>Teleostei</taxon>
        <taxon>Neoteleostei</taxon>
        <taxon>Acanthomorphata</taxon>
        <taxon>Gobiaria</taxon>
        <taxon>Gobiiformes</taxon>
        <taxon>Gobioidei</taxon>
        <taxon>Gobiidae</taxon>
        <taxon>Oxudercinae</taxon>
        <taxon>Periophthalmus</taxon>
    </lineage>
</organism>
<dbReference type="InterPro" id="IPR046346">
    <property type="entry name" value="Aminoacid_DH-like_N_sf"/>
</dbReference>
<dbReference type="Proteomes" id="UP000261520">
    <property type="component" value="Unplaced"/>
</dbReference>
<name>A0A3B4A747_9GOBI</name>
<evidence type="ECO:0000256" key="1">
    <source>
        <dbReference type="SAM" id="SignalP"/>
    </source>
</evidence>
<reference evidence="2" key="1">
    <citation type="submission" date="2025-08" db="UniProtKB">
        <authorList>
            <consortium name="Ensembl"/>
        </authorList>
    </citation>
    <scope>IDENTIFICATION</scope>
</reference>
<keyword evidence="3" id="KW-1185">Reference proteome</keyword>
<dbReference type="STRING" id="409849.ENSPMGP00000012872"/>
<dbReference type="SUPFAM" id="SSF53223">
    <property type="entry name" value="Aminoacid dehydrogenase-like, N-terminal domain"/>
    <property type="match status" value="1"/>
</dbReference>
<dbReference type="AlphaFoldDB" id="A0A3B4A747"/>
<feature type="chain" id="PRO_5017310821" description="Secreted protein" evidence="1">
    <location>
        <begin position="21"/>
        <end position="99"/>
    </location>
</feature>
<evidence type="ECO:0000313" key="2">
    <source>
        <dbReference type="Ensembl" id="ENSPMGP00000012872.1"/>
    </source>
</evidence>
<dbReference type="Ensembl" id="ENSPMGT00000013737.1">
    <property type="protein sequence ID" value="ENSPMGP00000012872.1"/>
    <property type="gene ID" value="ENSPMGG00000010608.1"/>
</dbReference>
<accession>A0A3B4A747</accession>
<protein>
    <recommendedName>
        <fullName evidence="4">Secreted protein</fullName>
    </recommendedName>
</protein>
<evidence type="ECO:0008006" key="4">
    <source>
        <dbReference type="Google" id="ProtNLM"/>
    </source>
</evidence>
<proteinExistence type="predicted"/>
<keyword evidence="1" id="KW-0732">Signal</keyword>
<feature type="signal peptide" evidence="1">
    <location>
        <begin position="1"/>
        <end position="20"/>
    </location>
</feature>
<reference evidence="2" key="2">
    <citation type="submission" date="2025-09" db="UniProtKB">
        <authorList>
            <consortium name="Ensembl"/>
        </authorList>
    </citation>
    <scope>IDENTIFICATION</scope>
</reference>